<evidence type="ECO:0000256" key="10">
    <source>
        <dbReference type="ARBA" id="ARBA00023163"/>
    </source>
</evidence>
<name>A0ABP6AHP3_9ACTN</name>
<comment type="PTM">
    <text evidence="11">The Fe-S cluster can be nitrosylated by nitric oxide (NO).</text>
</comment>
<keyword evidence="8 11" id="KW-0238">DNA-binding</keyword>
<feature type="binding site" evidence="11">
    <location>
        <position position="48"/>
    </location>
    <ligand>
        <name>[4Fe-4S] cluster</name>
        <dbReference type="ChEBI" id="CHEBI:49883"/>
    </ligand>
</feature>
<dbReference type="Pfam" id="PF02467">
    <property type="entry name" value="Whib"/>
    <property type="match status" value="1"/>
</dbReference>
<comment type="cofactor">
    <cofactor evidence="11">
        <name>[4Fe-4S] cluster</name>
        <dbReference type="ChEBI" id="CHEBI:49883"/>
    </cofactor>
    <text evidence="11">Binds 1 [4Fe-4S] cluster per subunit. Following nitrosylation of the [4Fe-4S] cluster binds 1 [4Fe-8(NO)] cluster per subunit.</text>
</comment>
<keyword evidence="3 11" id="KW-0004">4Fe-4S</keyword>
<dbReference type="Proteomes" id="UP001499978">
    <property type="component" value="Unassembled WGS sequence"/>
</dbReference>
<dbReference type="HAMAP" id="MF_01479">
    <property type="entry name" value="WhiB"/>
    <property type="match status" value="1"/>
</dbReference>
<comment type="PTM">
    <text evidence="11">Upon Fe-S cluster removal intramolecular disulfide bonds are formed.</text>
</comment>
<keyword evidence="9 11" id="KW-1015">Disulfide bond</keyword>
<keyword evidence="14" id="KW-1185">Reference proteome</keyword>
<dbReference type="InterPro" id="IPR003482">
    <property type="entry name" value="Whib"/>
</dbReference>
<feature type="binding site" evidence="11">
    <location>
        <position position="42"/>
    </location>
    <ligand>
        <name>[4Fe-4S] cluster</name>
        <dbReference type="ChEBI" id="CHEBI:49883"/>
    </ligand>
</feature>
<comment type="subcellular location">
    <subcellularLocation>
        <location evidence="1 11">Cytoplasm</location>
    </subcellularLocation>
</comment>
<evidence type="ECO:0000256" key="1">
    <source>
        <dbReference type="ARBA" id="ARBA00004496"/>
    </source>
</evidence>
<gene>
    <name evidence="11" type="primary">whiB</name>
    <name evidence="13" type="ORF">GCM10010201_09950</name>
</gene>
<feature type="domain" description="4Fe-4S Wbl-type" evidence="12">
    <location>
        <begin position="15"/>
        <end position="72"/>
    </location>
</feature>
<evidence type="ECO:0000256" key="4">
    <source>
        <dbReference type="ARBA" id="ARBA00022723"/>
    </source>
</evidence>
<evidence type="ECO:0000256" key="3">
    <source>
        <dbReference type="ARBA" id="ARBA00022485"/>
    </source>
</evidence>
<keyword evidence="11" id="KW-0963">Cytoplasm</keyword>
<evidence type="ECO:0000256" key="8">
    <source>
        <dbReference type="ARBA" id="ARBA00023125"/>
    </source>
</evidence>
<evidence type="ECO:0000256" key="2">
    <source>
        <dbReference type="ARBA" id="ARBA00006597"/>
    </source>
</evidence>
<proteinExistence type="inferred from homology"/>
<feature type="binding site" evidence="11">
    <location>
        <position position="39"/>
    </location>
    <ligand>
        <name>[4Fe-4S] cluster</name>
        <dbReference type="ChEBI" id="CHEBI:49883"/>
    </ligand>
</feature>
<evidence type="ECO:0000256" key="6">
    <source>
        <dbReference type="ARBA" id="ARBA00023014"/>
    </source>
</evidence>
<feature type="binding site" evidence="11">
    <location>
        <position position="16"/>
    </location>
    <ligand>
        <name>[4Fe-4S] cluster</name>
        <dbReference type="ChEBI" id="CHEBI:49883"/>
    </ligand>
</feature>
<dbReference type="InterPro" id="IPR034768">
    <property type="entry name" value="4FE4S_WBL"/>
</dbReference>
<dbReference type="PANTHER" id="PTHR38839">
    <property type="entry name" value="TRANSCRIPTIONAL REGULATOR WHID-RELATED"/>
    <property type="match status" value="1"/>
</dbReference>
<evidence type="ECO:0000313" key="13">
    <source>
        <dbReference type="EMBL" id="GAA2515562.1"/>
    </source>
</evidence>
<comment type="caution">
    <text evidence="13">The sequence shown here is derived from an EMBL/GenBank/DDBJ whole genome shotgun (WGS) entry which is preliminary data.</text>
</comment>
<evidence type="ECO:0000313" key="14">
    <source>
        <dbReference type="Proteomes" id="UP001499978"/>
    </source>
</evidence>
<evidence type="ECO:0000256" key="9">
    <source>
        <dbReference type="ARBA" id="ARBA00023157"/>
    </source>
</evidence>
<organism evidence="13 14">
    <name type="scientific">Pilimelia columellifera subsp. columellifera</name>
    <dbReference type="NCBI Taxonomy" id="706583"/>
    <lineage>
        <taxon>Bacteria</taxon>
        <taxon>Bacillati</taxon>
        <taxon>Actinomycetota</taxon>
        <taxon>Actinomycetes</taxon>
        <taxon>Micromonosporales</taxon>
        <taxon>Micromonosporaceae</taxon>
        <taxon>Pilimelia</taxon>
    </lineage>
</organism>
<comment type="similarity">
    <text evidence="2 11">Belongs to the WhiB family.</text>
</comment>
<sequence length="103" mass="10914">MAQRREDTGWRPLGACRQTDPDLFFPAPNEPATAALAVCGACPVQGACLAWALDVGDTHGVWGGTTPRDRRAMAVIWHGRARPGDDGPPVRAQLLTLEPVTAG</sequence>
<protein>
    <recommendedName>
        <fullName evidence="11">Transcriptional regulator WhiB</fullName>
    </recommendedName>
</protein>
<keyword evidence="5 11" id="KW-0408">Iron</keyword>
<evidence type="ECO:0000256" key="5">
    <source>
        <dbReference type="ARBA" id="ARBA00023004"/>
    </source>
</evidence>
<dbReference type="PANTHER" id="PTHR38839:SF6">
    <property type="entry name" value="TRANSCRIPTIONAL REGULATOR WHIB1"/>
    <property type="match status" value="1"/>
</dbReference>
<keyword evidence="10 11" id="KW-0804">Transcription</keyword>
<keyword evidence="7 11" id="KW-0805">Transcription regulation</keyword>
<evidence type="ECO:0000259" key="12">
    <source>
        <dbReference type="PROSITE" id="PS51674"/>
    </source>
</evidence>
<dbReference type="PROSITE" id="PS51674">
    <property type="entry name" value="4FE4S_WBL"/>
    <property type="match status" value="1"/>
</dbReference>
<evidence type="ECO:0000256" key="7">
    <source>
        <dbReference type="ARBA" id="ARBA00023015"/>
    </source>
</evidence>
<comment type="function">
    <text evidence="11">Acts as a transcriptional regulator. Probably redox-responsive. The apo- but not holo-form probably binds DNA.</text>
</comment>
<keyword evidence="6 11" id="KW-0411">Iron-sulfur</keyword>
<accession>A0ABP6AHP3</accession>
<dbReference type="EMBL" id="BAAARY010000003">
    <property type="protein sequence ID" value="GAA2515562.1"/>
    <property type="molecule type" value="Genomic_DNA"/>
</dbReference>
<evidence type="ECO:0000256" key="11">
    <source>
        <dbReference type="HAMAP-Rule" id="MF_01479"/>
    </source>
</evidence>
<reference evidence="14" key="1">
    <citation type="journal article" date="2019" name="Int. J. Syst. Evol. Microbiol.">
        <title>The Global Catalogue of Microorganisms (GCM) 10K type strain sequencing project: providing services to taxonomists for standard genome sequencing and annotation.</title>
        <authorList>
            <consortium name="The Broad Institute Genomics Platform"/>
            <consortium name="The Broad Institute Genome Sequencing Center for Infectious Disease"/>
            <person name="Wu L."/>
            <person name="Ma J."/>
        </authorList>
    </citation>
    <scope>NUCLEOTIDE SEQUENCE [LARGE SCALE GENOMIC DNA]</scope>
    <source>
        <strain evidence="14">JCM 3367</strain>
    </source>
</reference>
<keyword evidence="4 11" id="KW-0479">Metal-binding</keyword>